<dbReference type="AlphaFoldDB" id="A0A211ZG30"/>
<dbReference type="SUPFAM" id="SSF46785">
    <property type="entry name" value="Winged helix' DNA-binding domain"/>
    <property type="match status" value="1"/>
</dbReference>
<keyword evidence="3" id="KW-0804">Transcription</keyword>
<dbReference type="InterPro" id="IPR000524">
    <property type="entry name" value="Tscrpt_reg_HTH_GntR"/>
</dbReference>
<dbReference type="STRING" id="1122125.GCA_000423185_02379"/>
<sequence length="244" mass="26706">MSGTEGDPGIGLLPRDGGAPARLSEVVYDGIVTLIAQGDLALNSRLPSEAELSERFGASRPVVREALGRLRQDGLVVSRQGSGSYVRRQPDLAVLRFAQVRSLADVQRCFEFRAGLESVAAALAAERWEPADLKQIEDALEALERCLGNGELGADEDQRFHEAIARATRNPYHVAVQSSLASHIAVGMNITRHLSRMRTPERIRAVQDEHVAIVDAIRRRDAGAAAEAMRRHVLNARQRMFEGV</sequence>
<protein>
    <submittedName>
        <fullName evidence="5">GntR family transcriptional regulator</fullName>
    </submittedName>
</protein>
<evidence type="ECO:0000313" key="6">
    <source>
        <dbReference type="Proteomes" id="UP000196655"/>
    </source>
</evidence>
<dbReference type="SUPFAM" id="SSF48008">
    <property type="entry name" value="GntR ligand-binding domain-like"/>
    <property type="match status" value="1"/>
</dbReference>
<dbReference type="Pfam" id="PF00392">
    <property type="entry name" value="GntR"/>
    <property type="match status" value="1"/>
</dbReference>
<organism evidence="5 6">
    <name type="scientific">Inquilinus limosus</name>
    <dbReference type="NCBI Taxonomy" id="171674"/>
    <lineage>
        <taxon>Bacteria</taxon>
        <taxon>Pseudomonadati</taxon>
        <taxon>Pseudomonadota</taxon>
        <taxon>Alphaproteobacteria</taxon>
        <taxon>Rhodospirillales</taxon>
        <taxon>Rhodospirillaceae</taxon>
        <taxon>Inquilinus</taxon>
    </lineage>
</organism>
<dbReference type="SMART" id="SM00895">
    <property type="entry name" value="FCD"/>
    <property type="match status" value="1"/>
</dbReference>
<evidence type="ECO:0000313" key="5">
    <source>
        <dbReference type="EMBL" id="OWJ64228.1"/>
    </source>
</evidence>
<reference evidence="6" key="1">
    <citation type="submission" date="2017-05" db="EMBL/GenBank/DDBJ databases">
        <authorList>
            <person name="Macchi M."/>
            <person name="Festa S."/>
            <person name="Coppotelli B.M."/>
            <person name="Morelli I.S."/>
        </authorList>
    </citation>
    <scope>NUCLEOTIDE SEQUENCE [LARGE SCALE GENOMIC DNA]</scope>
    <source>
        <strain evidence="6">I</strain>
    </source>
</reference>
<keyword evidence="1" id="KW-0805">Transcription regulation</keyword>
<dbReference type="InterPro" id="IPR011711">
    <property type="entry name" value="GntR_C"/>
</dbReference>
<dbReference type="PROSITE" id="PS50949">
    <property type="entry name" value="HTH_GNTR"/>
    <property type="match status" value="1"/>
</dbReference>
<dbReference type="Pfam" id="PF07729">
    <property type="entry name" value="FCD"/>
    <property type="match status" value="1"/>
</dbReference>
<proteinExistence type="predicted"/>
<dbReference type="Proteomes" id="UP000196655">
    <property type="component" value="Unassembled WGS sequence"/>
</dbReference>
<dbReference type="OrthoDB" id="7339934at2"/>
<comment type="caution">
    <text evidence="5">The sequence shown here is derived from an EMBL/GenBank/DDBJ whole genome shotgun (WGS) entry which is preliminary data.</text>
</comment>
<dbReference type="Gene3D" id="1.10.10.10">
    <property type="entry name" value="Winged helix-like DNA-binding domain superfamily/Winged helix DNA-binding domain"/>
    <property type="match status" value="1"/>
</dbReference>
<dbReference type="PRINTS" id="PR00035">
    <property type="entry name" value="HTHGNTR"/>
</dbReference>
<dbReference type="InterPro" id="IPR036388">
    <property type="entry name" value="WH-like_DNA-bd_sf"/>
</dbReference>
<dbReference type="SMART" id="SM00345">
    <property type="entry name" value="HTH_GNTR"/>
    <property type="match status" value="1"/>
</dbReference>
<evidence type="ECO:0000256" key="1">
    <source>
        <dbReference type="ARBA" id="ARBA00023015"/>
    </source>
</evidence>
<dbReference type="GO" id="GO:0003677">
    <property type="term" value="F:DNA binding"/>
    <property type="evidence" value="ECO:0007669"/>
    <property type="project" value="UniProtKB-KW"/>
</dbReference>
<evidence type="ECO:0000256" key="3">
    <source>
        <dbReference type="ARBA" id="ARBA00023163"/>
    </source>
</evidence>
<name>A0A211ZG30_9PROT</name>
<dbReference type="EMBL" id="NHON01000064">
    <property type="protein sequence ID" value="OWJ64228.1"/>
    <property type="molecule type" value="Genomic_DNA"/>
</dbReference>
<dbReference type="InterPro" id="IPR008920">
    <property type="entry name" value="TF_FadR/GntR_C"/>
</dbReference>
<dbReference type="PANTHER" id="PTHR43537:SF5">
    <property type="entry name" value="UXU OPERON TRANSCRIPTIONAL REGULATOR"/>
    <property type="match status" value="1"/>
</dbReference>
<dbReference type="Gene3D" id="1.20.120.530">
    <property type="entry name" value="GntR ligand-binding domain-like"/>
    <property type="match status" value="1"/>
</dbReference>
<keyword evidence="6" id="KW-1185">Reference proteome</keyword>
<evidence type="ECO:0000259" key="4">
    <source>
        <dbReference type="PROSITE" id="PS50949"/>
    </source>
</evidence>
<dbReference type="InterPro" id="IPR036390">
    <property type="entry name" value="WH_DNA-bd_sf"/>
</dbReference>
<dbReference type="GO" id="GO:0003700">
    <property type="term" value="F:DNA-binding transcription factor activity"/>
    <property type="evidence" value="ECO:0007669"/>
    <property type="project" value="InterPro"/>
</dbReference>
<accession>A0A211ZG30</accession>
<dbReference type="PANTHER" id="PTHR43537">
    <property type="entry name" value="TRANSCRIPTIONAL REGULATOR, GNTR FAMILY"/>
    <property type="match status" value="1"/>
</dbReference>
<keyword evidence="2" id="KW-0238">DNA-binding</keyword>
<gene>
    <name evidence="5" type="ORF">BWR60_25660</name>
</gene>
<dbReference type="RefSeq" id="WP_088154314.1">
    <property type="nucleotide sequence ID" value="NZ_NHON01000064.1"/>
</dbReference>
<feature type="domain" description="HTH gntR-type" evidence="4">
    <location>
        <begin position="21"/>
        <end position="89"/>
    </location>
</feature>
<evidence type="ECO:0000256" key="2">
    <source>
        <dbReference type="ARBA" id="ARBA00023125"/>
    </source>
</evidence>
<dbReference type="CDD" id="cd07377">
    <property type="entry name" value="WHTH_GntR"/>
    <property type="match status" value="1"/>
</dbReference>